<dbReference type="Pfam" id="PF12705">
    <property type="entry name" value="PDDEXK_1"/>
    <property type="match status" value="1"/>
</dbReference>
<organism evidence="2 3">
    <name type="scientific">Maribacter litopenaei</name>
    <dbReference type="NCBI Taxonomy" id="2976127"/>
    <lineage>
        <taxon>Bacteria</taxon>
        <taxon>Pseudomonadati</taxon>
        <taxon>Bacteroidota</taxon>
        <taxon>Flavobacteriia</taxon>
        <taxon>Flavobacteriales</taxon>
        <taxon>Flavobacteriaceae</taxon>
        <taxon>Maribacter</taxon>
    </lineage>
</organism>
<dbReference type="EMBL" id="CP104205">
    <property type="protein sequence ID" value="UWX54838.1"/>
    <property type="molecule type" value="Genomic_DNA"/>
</dbReference>
<dbReference type="Proteomes" id="UP001059209">
    <property type="component" value="Chromosome"/>
</dbReference>
<reference evidence="2" key="1">
    <citation type="submission" date="2022-09" db="EMBL/GenBank/DDBJ databases">
        <title>Maribacter litopenaei sp. nov., isolated from the intestinal tract of the Pacific White Shrimp, Litopenaeus vannamei.</title>
        <authorList>
            <person name="Kim S.Y."/>
            <person name="Hwang C.Y."/>
        </authorList>
    </citation>
    <scope>NUCLEOTIDE SEQUENCE</scope>
    <source>
        <strain evidence="2">HL-LV01</strain>
    </source>
</reference>
<feature type="domain" description="PD-(D/E)XK endonuclease-like" evidence="1">
    <location>
        <begin position="61"/>
        <end position="125"/>
    </location>
</feature>
<sequence>MFSEGGEKSRLITQILTDENRDDVVENIATPNIQAITHSQKIIHKSKGLIDLLNNYAVNGFSPSSLSNYIRNPIDFYKQNLLGIQYTEEVEENIAANTMGTIIHDSLEELYTPFIDKEIDRNQLIESKKSIQSIVHKNFKKTYLDGAYESGKNLIAYNVVIRYIENFLG</sequence>
<proteinExistence type="predicted"/>
<evidence type="ECO:0000313" key="2">
    <source>
        <dbReference type="EMBL" id="UWX54838.1"/>
    </source>
</evidence>
<keyword evidence="3" id="KW-1185">Reference proteome</keyword>
<dbReference type="RefSeq" id="WP_260572692.1">
    <property type="nucleotide sequence ID" value="NZ_CP104205.1"/>
</dbReference>
<gene>
    <name evidence="2" type="ORF">NYZ99_19095</name>
</gene>
<accession>A0ABY5Y730</accession>
<dbReference type="InterPro" id="IPR038726">
    <property type="entry name" value="PDDEXK_AddAB-type"/>
</dbReference>
<evidence type="ECO:0000313" key="3">
    <source>
        <dbReference type="Proteomes" id="UP001059209"/>
    </source>
</evidence>
<protein>
    <submittedName>
        <fullName evidence="2">PD-(D/E)XK nuclease family protein</fullName>
    </submittedName>
</protein>
<name>A0ABY5Y730_9FLAO</name>
<evidence type="ECO:0000259" key="1">
    <source>
        <dbReference type="Pfam" id="PF12705"/>
    </source>
</evidence>